<accession>C8X1N2</accession>
<evidence type="ECO:0000313" key="3">
    <source>
        <dbReference type="EMBL" id="ACV68454.1"/>
    </source>
</evidence>
<evidence type="ECO:0000256" key="2">
    <source>
        <dbReference type="SAM" id="SignalP"/>
    </source>
</evidence>
<feature type="region of interest" description="Disordered" evidence="1">
    <location>
        <begin position="53"/>
        <end position="104"/>
    </location>
</feature>
<organism evidence="3 4">
    <name type="scientific">Desulfohalobium retbaense (strain ATCC 49708 / DSM 5692 / JCM 16813 / HR100)</name>
    <dbReference type="NCBI Taxonomy" id="485915"/>
    <lineage>
        <taxon>Bacteria</taxon>
        <taxon>Pseudomonadati</taxon>
        <taxon>Thermodesulfobacteriota</taxon>
        <taxon>Desulfovibrionia</taxon>
        <taxon>Desulfovibrionales</taxon>
        <taxon>Desulfohalobiaceae</taxon>
        <taxon>Desulfohalobium</taxon>
    </lineage>
</organism>
<dbReference type="STRING" id="485915.Dret_1166"/>
<dbReference type="EMBL" id="CP001734">
    <property type="protein sequence ID" value="ACV68454.1"/>
    <property type="molecule type" value="Genomic_DNA"/>
</dbReference>
<evidence type="ECO:0000313" key="4">
    <source>
        <dbReference type="Proteomes" id="UP000001052"/>
    </source>
</evidence>
<evidence type="ECO:0008006" key="5">
    <source>
        <dbReference type="Google" id="ProtNLM"/>
    </source>
</evidence>
<dbReference type="RefSeq" id="WP_015751605.1">
    <property type="nucleotide sequence ID" value="NC_013223.1"/>
</dbReference>
<feature type="chain" id="PRO_5002993137" description="Lipoprotein" evidence="2">
    <location>
        <begin position="25"/>
        <end position="104"/>
    </location>
</feature>
<dbReference type="Proteomes" id="UP000001052">
    <property type="component" value="Chromosome"/>
</dbReference>
<feature type="compositionally biased region" description="Basic and acidic residues" evidence="1">
    <location>
        <begin position="60"/>
        <end position="71"/>
    </location>
</feature>
<keyword evidence="2" id="KW-0732">Signal</keyword>
<dbReference type="KEGG" id="drt:Dret_1166"/>
<feature type="signal peptide" evidence="2">
    <location>
        <begin position="1"/>
        <end position="24"/>
    </location>
</feature>
<evidence type="ECO:0000256" key="1">
    <source>
        <dbReference type="SAM" id="MobiDB-lite"/>
    </source>
</evidence>
<proteinExistence type="predicted"/>
<reference evidence="4" key="1">
    <citation type="submission" date="2009-09" db="EMBL/GenBank/DDBJ databases">
        <title>The complete chromosome of Desulfohalobium retbaense DSM 5692.</title>
        <authorList>
            <consortium name="US DOE Joint Genome Institute (JGI-PGF)"/>
            <person name="Lucas S."/>
            <person name="Copeland A."/>
            <person name="Lapidus A."/>
            <person name="Glavina del Rio T."/>
            <person name="Dalin E."/>
            <person name="Tice H."/>
            <person name="Bruce D."/>
            <person name="Goodwin L."/>
            <person name="Pitluck S."/>
            <person name="Kyrpides N."/>
            <person name="Mavromatis K."/>
            <person name="Ivanova N."/>
            <person name="Mikhailova N."/>
            <person name="Munk A.C."/>
            <person name="Brettin T."/>
            <person name="Detter J.C."/>
            <person name="Han C."/>
            <person name="Tapia R."/>
            <person name="Larimer F."/>
            <person name="Land M."/>
            <person name="Hauser L."/>
            <person name="Markowitz V."/>
            <person name="Cheng J.-F."/>
            <person name="Hugenholtz P."/>
            <person name="Woyke T."/>
            <person name="Wu D."/>
            <person name="Spring S."/>
            <person name="Klenk H.-P."/>
            <person name="Eisen J.A."/>
        </authorList>
    </citation>
    <scope>NUCLEOTIDE SEQUENCE [LARGE SCALE GENOMIC DNA]</scope>
    <source>
        <strain evidence="4">DSM 5692</strain>
    </source>
</reference>
<dbReference type="PROSITE" id="PS51257">
    <property type="entry name" value="PROKAR_LIPOPROTEIN"/>
    <property type="match status" value="1"/>
</dbReference>
<feature type="compositionally biased region" description="Basic and acidic residues" evidence="1">
    <location>
        <begin position="78"/>
        <end position="87"/>
    </location>
</feature>
<keyword evidence="4" id="KW-1185">Reference proteome</keyword>
<dbReference type="AlphaFoldDB" id="C8X1N2"/>
<sequence>MSTKTIACLAMLALLISASLGCSGGNLPQSKRFTYTIDNMGISQESAKYHQTYDPYAGKSPEKVEGHEGKKAIISSDNYRKTYTETKDPDEEVSSDFDISSGMD</sequence>
<name>C8X1N2_DESRD</name>
<dbReference type="HOGENOM" id="CLU_2245622_0_0_7"/>
<gene>
    <name evidence="3" type="ordered locus">Dret_1166</name>
</gene>
<reference evidence="3 4" key="2">
    <citation type="journal article" date="2010" name="Stand. Genomic Sci.">
        <title>Complete genome sequence of Desulfohalobium retbaense type strain (HR(100)).</title>
        <authorList>
            <person name="Spring S."/>
            <person name="Nolan M."/>
            <person name="Lapidus A."/>
            <person name="Glavina Del Rio T."/>
            <person name="Copeland A."/>
            <person name="Tice H."/>
            <person name="Cheng J.F."/>
            <person name="Lucas S."/>
            <person name="Land M."/>
            <person name="Chen F."/>
            <person name="Bruce D."/>
            <person name="Goodwin L."/>
            <person name="Pitluck S."/>
            <person name="Ivanova N."/>
            <person name="Mavromatis K."/>
            <person name="Mikhailova N."/>
            <person name="Pati A."/>
            <person name="Chen A."/>
            <person name="Palaniappan K."/>
            <person name="Hauser L."/>
            <person name="Chang Y.J."/>
            <person name="Jeffries C.D."/>
            <person name="Munk C."/>
            <person name="Kiss H."/>
            <person name="Chain P."/>
            <person name="Han C."/>
            <person name="Brettin T."/>
            <person name="Detter J.C."/>
            <person name="Schuler E."/>
            <person name="Goker M."/>
            <person name="Rohde M."/>
            <person name="Bristow J."/>
            <person name="Eisen J.A."/>
            <person name="Markowitz V."/>
            <person name="Hugenholtz P."/>
            <person name="Kyrpides N.C."/>
            <person name="Klenk H.P."/>
        </authorList>
    </citation>
    <scope>NUCLEOTIDE SEQUENCE [LARGE SCALE GENOMIC DNA]</scope>
    <source>
        <strain evidence="3 4">DSM 5692</strain>
    </source>
</reference>
<protein>
    <recommendedName>
        <fullName evidence="5">Lipoprotein</fullName>
    </recommendedName>
</protein>